<keyword evidence="9" id="KW-0963">Cytoplasm</keyword>
<dbReference type="SUPFAM" id="SSF69864">
    <property type="entry name" value="Argininosuccinate synthetase, C-terminal domain"/>
    <property type="match status" value="1"/>
</dbReference>
<evidence type="ECO:0000256" key="4">
    <source>
        <dbReference type="ARBA" id="ARBA00022571"/>
    </source>
</evidence>
<gene>
    <name evidence="9" type="primary">argG</name>
    <name evidence="12" type="ORF">SAMN05216241_101236</name>
</gene>
<dbReference type="InterPro" id="IPR001518">
    <property type="entry name" value="Arginosuc_synth"/>
</dbReference>
<dbReference type="GO" id="GO:0000050">
    <property type="term" value="P:urea cycle"/>
    <property type="evidence" value="ECO:0007669"/>
    <property type="project" value="TreeGrafter"/>
</dbReference>
<dbReference type="UniPathway" id="UPA00068">
    <property type="reaction ID" value="UER00113"/>
</dbReference>
<dbReference type="Gene3D" id="3.40.50.620">
    <property type="entry name" value="HUPs"/>
    <property type="match status" value="1"/>
</dbReference>
<dbReference type="GO" id="GO:0005524">
    <property type="term" value="F:ATP binding"/>
    <property type="evidence" value="ECO:0007669"/>
    <property type="project" value="UniProtKB-UniRule"/>
</dbReference>
<feature type="domain" description="Arginosuccinate synthase-like N-terminal" evidence="10">
    <location>
        <begin position="6"/>
        <end position="169"/>
    </location>
</feature>
<dbReference type="STRING" id="1082479.SAMN05216241_101236"/>
<protein>
    <recommendedName>
        <fullName evidence="3 9">Argininosuccinate synthase</fullName>
        <ecNumber evidence="3 9">6.3.4.5</ecNumber>
    </recommendedName>
    <alternativeName>
        <fullName evidence="9">Citrulline--aspartate ligase</fullName>
    </alternativeName>
</protein>
<feature type="binding site" evidence="9">
    <location>
        <position position="130"/>
    </location>
    <ligand>
        <name>L-citrulline</name>
        <dbReference type="ChEBI" id="CHEBI:57743"/>
    </ligand>
</feature>
<evidence type="ECO:0000313" key="12">
    <source>
        <dbReference type="EMBL" id="SDF48427.1"/>
    </source>
</evidence>
<dbReference type="InterPro" id="IPR024074">
    <property type="entry name" value="AS_cat/multimer_dom_body"/>
</dbReference>
<dbReference type="FunFam" id="3.90.1260.10:FF:000007">
    <property type="entry name" value="Argininosuccinate synthase"/>
    <property type="match status" value="1"/>
</dbReference>
<evidence type="ECO:0000256" key="6">
    <source>
        <dbReference type="ARBA" id="ARBA00022605"/>
    </source>
</evidence>
<feature type="binding site" evidence="9">
    <location>
        <position position="37"/>
    </location>
    <ligand>
        <name>ATP</name>
        <dbReference type="ChEBI" id="CHEBI:30616"/>
    </ligand>
</feature>
<feature type="binding site" evidence="9">
    <location>
        <position position="126"/>
    </location>
    <ligand>
        <name>L-aspartate</name>
        <dbReference type="ChEBI" id="CHEBI:29991"/>
    </ligand>
</feature>
<dbReference type="InterPro" id="IPR023434">
    <property type="entry name" value="Arginosuc_synth_type_1_subfam"/>
</dbReference>
<feature type="binding site" evidence="9">
    <location>
        <position position="95"/>
    </location>
    <ligand>
        <name>L-citrulline</name>
        <dbReference type="ChEBI" id="CHEBI:57743"/>
    </ligand>
</feature>
<evidence type="ECO:0000256" key="2">
    <source>
        <dbReference type="ARBA" id="ARBA00011881"/>
    </source>
</evidence>
<dbReference type="EMBL" id="FNCE01000001">
    <property type="protein sequence ID" value="SDF48427.1"/>
    <property type="molecule type" value="Genomic_DNA"/>
</dbReference>
<keyword evidence="8 9" id="KW-0067">ATP-binding</keyword>
<dbReference type="InterPro" id="IPR048268">
    <property type="entry name" value="Arginosuc_syn_C"/>
</dbReference>
<dbReference type="Gene3D" id="3.90.1260.10">
    <property type="entry name" value="Argininosuccinate synthetase, chain A, domain 2"/>
    <property type="match status" value="1"/>
</dbReference>
<comment type="pathway">
    <text evidence="1 9">Amino-acid biosynthesis; L-arginine biosynthesis; L-arginine from L-ornithine and carbamoyl phosphate: step 2/3.</text>
</comment>
<dbReference type="OrthoDB" id="9801641at2"/>
<evidence type="ECO:0000256" key="9">
    <source>
        <dbReference type="HAMAP-Rule" id="MF_00005"/>
    </source>
</evidence>
<evidence type="ECO:0000256" key="3">
    <source>
        <dbReference type="ARBA" id="ARBA00012286"/>
    </source>
</evidence>
<comment type="subcellular location">
    <subcellularLocation>
        <location evidence="9">Cytoplasm</location>
    </subcellularLocation>
</comment>
<reference evidence="12 13" key="1">
    <citation type="submission" date="2016-10" db="EMBL/GenBank/DDBJ databases">
        <authorList>
            <person name="de Groot N.N."/>
        </authorList>
    </citation>
    <scope>NUCLEOTIDE SEQUENCE [LARGE SCALE GENOMIC DNA]</scope>
    <source>
        <strain evidence="12 13">DSM 25584</strain>
    </source>
</reference>
<feature type="binding site" evidence="9">
    <location>
        <position position="126"/>
    </location>
    <ligand>
        <name>L-citrulline</name>
        <dbReference type="ChEBI" id="CHEBI:57743"/>
    </ligand>
</feature>
<feature type="binding site" evidence="9">
    <location>
        <position position="181"/>
    </location>
    <ligand>
        <name>L-citrulline</name>
        <dbReference type="ChEBI" id="CHEBI:57743"/>
    </ligand>
</feature>
<dbReference type="PANTHER" id="PTHR11587">
    <property type="entry name" value="ARGININOSUCCINATE SYNTHASE"/>
    <property type="match status" value="1"/>
</dbReference>
<dbReference type="NCBIfam" id="TIGR00032">
    <property type="entry name" value="argG"/>
    <property type="match status" value="1"/>
</dbReference>
<evidence type="ECO:0000256" key="1">
    <source>
        <dbReference type="ARBA" id="ARBA00004967"/>
    </source>
</evidence>
<dbReference type="Gene3D" id="1.20.5.470">
    <property type="entry name" value="Single helix bin"/>
    <property type="match status" value="1"/>
</dbReference>
<feature type="binding site" evidence="9">
    <location>
        <begin position="10"/>
        <end position="18"/>
    </location>
    <ligand>
        <name>ATP</name>
        <dbReference type="ChEBI" id="CHEBI:30616"/>
    </ligand>
</feature>
<evidence type="ECO:0000313" key="13">
    <source>
        <dbReference type="Proteomes" id="UP000199415"/>
    </source>
</evidence>
<feature type="binding site" evidence="9">
    <location>
        <position position="120"/>
    </location>
    <ligand>
        <name>ATP</name>
        <dbReference type="ChEBI" id="CHEBI:30616"/>
    </ligand>
</feature>
<feature type="domain" description="Arginosuccinate synthase C-terminal" evidence="11">
    <location>
        <begin position="180"/>
        <end position="397"/>
    </location>
</feature>
<dbReference type="GO" id="GO:0004055">
    <property type="term" value="F:argininosuccinate synthase activity"/>
    <property type="evidence" value="ECO:0007669"/>
    <property type="project" value="UniProtKB-UniRule"/>
</dbReference>
<dbReference type="PANTHER" id="PTHR11587:SF2">
    <property type="entry name" value="ARGININOSUCCINATE SYNTHASE"/>
    <property type="match status" value="1"/>
</dbReference>
<dbReference type="InterPro" id="IPR048267">
    <property type="entry name" value="Arginosuc_syn_N"/>
</dbReference>
<dbReference type="PROSITE" id="PS00564">
    <property type="entry name" value="ARGININOSUCCIN_SYN_1"/>
    <property type="match status" value="1"/>
</dbReference>
<dbReference type="InterPro" id="IPR018223">
    <property type="entry name" value="Arginosuc_synth_CS"/>
</dbReference>
<evidence type="ECO:0000256" key="8">
    <source>
        <dbReference type="ARBA" id="ARBA00022840"/>
    </source>
</evidence>
<dbReference type="GO" id="GO:0000053">
    <property type="term" value="P:argininosuccinate metabolic process"/>
    <property type="evidence" value="ECO:0007669"/>
    <property type="project" value="TreeGrafter"/>
</dbReference>
<feature type="binding site" evidence="9">
    <location>
        <position position="278"/>
    </location>
    <ligand>
        <name>L-citrulline</name>
        <dbReference type="ChEBI" id="CHEBI:57743"/>
    </ligand>
</feature>
<feature type="binding site" evidence="9">
    <location>
        <position position="122"/>
    </location>
    <ligand>
        <name>L-aspartate</name>
        <dbReference type="ChEBI" id="CHEBI:29991"/>
    </ligand>
</feature>
<name>A0A1G7LFW7_9PROT</name>
<feature type="binding site" evidence="9">
    <location>
        <position position="190"/>
    </location>
    <ligand>
        <name>L-citrulline</name>
        <dbReference type="ChEBI" id="CHEBI:57743"/>
    </ligand>
</feature>
<evidence type="ECO:0000256" key="7">
    <source>
        <dbReference type="ARBA" id="ARBA00022741"/>
    </source>
</evidence>
<dbReference type="Pfam" id="PF00764">
    <property type="entry name" value="Arginosuc_synth"/>
    <property type="match status" value="1"/>
</dbReference>
<dbReference type="NCBIfam" id="NF001770">
    <property type="entry name" value="PRK00509.1"/>
    <property type="match status" value="1"/>
</dbReference>
<comment type="similarity">
    <text evidence="9">Belongs to the argininosuccinate synthase family. Type 1 subfamily.</text>
</comment>
<comment type="subunit">
    <text evidence="2 9">Homotetramer.</text>
</comment>
<dbReference type="HAMAP" id="MF_00005">
    <property type="entry name" value="Arg_succ_synth_type1"/>
    <property type="match status" value="1"/>
</dbReference>
<dbReference type="SUPFAM" id="SSF52402">
    <property type="entry name" value="Adenine nucleotide alpha hydrolases-like"/>
    <property type="match status" value="1"/>
</dbReference>
<proteinExistence type="inferred from homology"/>
<evidence type="ECO:0000259" key="10">
    <source>
        <dbReference type="Pfam" id="PF00764"/>
    </source>
</evidence>
<dbReference type="EC" id="6.3.4.5" evidence="3 9"/>
<keyword evidence="7 9" id="KW-0547">Nucleotide-binding</keyword>
<dbReference type="GO" id="GO:0006526">
    <property type="term" value="P:L-arginine biosynthetic process"/>
    <property type="evidence" value="ECO:0007669"/>
    <property type="project" value="UniProtKB-UniRule"/>
</dbReference>
<dbReference type="Pfam" id="PF20979">
    <property type="entry name" value="Arginosuc_syn_C"/>
    <property type="match status" value="1"/>
</dbReference>
<keyword evidence="4 9" id="KW-0055">Arginine biosynthesis</keyword>
<sequence length="403" mass="45337">MSGVNKVVLAYSGGLDTSVILRWLQETYGAEVVAFCADLGQGEELEDARRKAEMLGIKPENIYIEDLRETFAREYVFPMFRANAVYEGTYLLGTSIARPLIAKRQIEIARETGADAVCHGATGKGNDQVRFELAYYALAPEIKVIAPWREWDLTSRTKLLNFAERHQIPISKDNMGEAPFSVDANLLHISAEGKVLEDPAETAPEYVHTWTVSPENAPDEPTTLEIDFEDGDPVGLGGERLSPASLMERLNEHGARNGIGRIDIVENRFVGMKSRGVYETPGGTILWHAHRAMESITLDRGMAHTKDELMPRYAELIYNGFWWAPEREMLQAAIDHSQHTVTGTVRVRLYKGNVIVEGRSSPYSLYSEAHVTFEDDEVYDQRDAEGFIKLNALRLRLWHSHRG</sequence>
<dbReference type="GO" id="GO:0005737">
    <property type="term" value="C:cytoplasm"/>
    <property type="evidence" value="ECO:0007669"/>
    <property type="project" value="UniProtKB-SubCell"/>
</dbReference>
<dbReference type="PROSITE" id="PS00565">
    <property type="entry name" value="ARGININOSUCCIN_SYN_2"/>
    <property type="match status" value="1"/>
</dbReference>
<keyword evidence="5 9" id="KW-0436">Ligase</keyword>
<dbReference type="FunFam" id="3.40.50.620:FF:000019">
    <property type="entry name" value="Argininosuccinate synthase"/>
    <property type="match status" value="1"/>
</dbReference>
<evidence type="ECO:0000259" key="11">
    <source>
        <dbReference type="Pfam" id="PF20979"/>
    </source>
</evidence>
<keyword evidence="13" id="KW-1185">Reference proteome</keyword>
<dbReference type="AlphaFoldDB" id="A0A1G7LFW7"/>
<dbReference type="CDD" id="cd01999">
    <property type="entry name" value="ASS"/>
    <property type="match status" value="1"/>
</dbReference>
<feature type="binding site" evidence="9">
    <location>
        <position position="90"/>
    </location>
    <ligand>
        <name>L-citrulline</name>
        <dbReference type="ChEBI" id="CHEBI:57743"/>
    </ligand>
</feature>
<organism evidence="12 13">
    <name type="scientific">Limimonas halophila</name>
    <dbReference type="NCBI Taxonomy" id="1082479"/>
    <lineage>
        <taxon>Bacteria</taxon>
        <taxon>Pseudomonadati</taxon>
        <taxon>Pseudomonadota</taxon>
        <taxon>Alphaproteobacteria</taxon>
        <taxon>Rhodospirillales</taxon>
        <taxon>Rhodovibrionaceae</taxon>
        <taxon>Limimonas</taxon>
    </lineage>
</organism>
<dbReference type="Proteomes" id="UP000199415">
    <property type="component" value="Unassembled WGS sequence"/>
</dbReference>
<keyword evidence="6 9" id="KW-0028">Amino-acid biosynthesis</keyword>
<comment type="catalytic activity">
    <reaction evidence="9">
        <text>L-citrulline + L-aspartate + ATP = 2-(N(omega)-L-arginino)succinate + AMP + diphosphate + H(+)</text>
        <dbReference type="Rhea" id="RHEA:10932"/>
        <dbReference type="ChEBI" id="CHEBI:15378"/>
        <dbReference type="ChEBI" id="CHEBI:29991"/>
        <dbReference type="ChEBI" id="CHEBI:30616"/>
        <dbReference type="ChEBI" id="CHEBI:33019"/>
        <dbReference type="ChEBI" id="CHEBI:57472"/>
        <dbReference type="ChEBI" id="CHEBI:57743"/>
        <dbReference type="ChEBI" id="CHEBI:456215"/>
        <dbReference type="EC" id="6.3.4.5"/>
    </reaction>
</comment>
<evidence type="ECO:0000256" key="5">
    <source>
        <dbReference type="ARBA" id="ARBA00022598"/>
    </source>
</evidence>
<feature type="binding site" evidence="9">
    <location>
        <position position="266"/>
    </location>
    <ligand>
        <name>L-citrulline</name>
        <dbReference type="ChEBI" id="CHEBI:57743"/>
    </ligand>
</feature>
<dbReference type="InterPro" id="IPR014729">
    <property type="entry name" value="Rossmann-like_a/b/a_fold"/>
</dbReference>
<accession>A0A1G7LFW7</accession>
<dbReference type="RefSeq" id="WP_090018284.1">
    <property type="nucleotide sequence ID" value="NZ_FNCE01000001.1"/>
</dbReference>
<feature type="binding site" evidence="9">
    <location>
        <position position="127"/>
    </location>
    <ligand>
        <name>L-aspartate</name>
        <dbReference type="ChEBI" id="CHEBI:29991"/>
    </ligand>
</feature>